<evidence type="ECO:0000256" key="7">
    <source>
        <dbReference type="SAM" id="SignalP"/>
    </source>
</evidence>
<gene>
    <name evidence="8" type="ORF">BDEG_22841</name>
</gene>
<dbReference type="Pfam" id="PF00183">
    <property type="entry name" value="HSP90"/>
    <property type="match status" value="1"/>
</dbReference>
<dbReference type="Gene3D" id="3.40.50.11260">
    <property type="match status" value="1"/>
</dbReference>
<dbReference type="GO" id="GO:0051082">
    <property type="term" value="F:unfolded protein binding"/>
    <property type="evidence" value="ECO:0007669"/>
    <property type="project" value="InterPro"/>
</dbReference>
<dbReference type="SUPFAM" id="SSF110942">
    <property type="entry name" value="HSP90 C-terminal domain"/>
    <property type="match status" value="1"/>
</dbReference>
<dbReference type="InterPro" id="IPR037196">
    <property type="entry name" value="HSP90_C"/>
</dbReference>
<evidence type="ECO:0000256" key="2">
    <source>
        <dbReference type="ARBA" id="ARBA00022741"/>
    </source>
</evidence>
<feature type="binding site" evidence="5">
    <location>
        <position position="130"/>
    </location>
    <ligand>
        <name>ATP</name>
        <dbReference type="ChEBI" id="CHEBI:30616"/>
    </ligand>
</feature>
<feature type="signal peptide" evidence="7">
    <location>
        <begin position="1"/>
        <end position="18"/>
    </location>
</feature>
<dbReference type="AlphaFoldDB" id="A0A177WHX1"/>
<keyword evidence="4" id="KW-0143">Chaperone</keyword>
<evidence type="ECO:0000256" key="3">
    <source>
        <dbReference type="ARBA" id="ARBA00022840"/>
    </source>
</evidence>
<feature type="binding site" evidence="5">
    <location>
        <position position="88"/>
    </location>
    <ligand>
        <name>ATP</name>
        <dbReference type="ChEBI" id="CHEBI:30616"/>
    </ligand>
</feature>
<reference evidence="8 9" key="1">
    <citation type="submission" date="2006-10" db="EMBL/GenBank/DDBJ databases">
        <title>The Genome Sequence of Batrachochytrium dendrobatidis JEL423.</title>
        <authorList>
            <consortium name="The Broad Institute Genome Sequencing Platform"/>
            <person name="Birren B."/>
            <person name="Lander E."/>
            <person name="Galagan J."/>
            <person name="Cuomo C."/>
            <person name="Devon K."/>
            <person name="Jaffe D."/>
            <person name="Butler J."/>
            <person name="Alvarez P."/>
            <person name="Gnerre S."/>
            <person name="Grabherr M."/>
            <person name="Kleber M."/>
            <person name="Mauceli E."/>
            <person name="Brockman W."/>
            <person name="Young S."/>
            <person name="LaButti K."/>
            <person name="Sykes S."/>
            <person name="DeCaprio D."/>
            <person name="Crawford M."/>
            <person name="Koehrsen M."/>
            <person name="Engels R."/>
            <person name="Montgomery P."/>
            <person name="Pearson M."/>
            <person name="Howarth C."/>
            <person name="Larson L."/>
            <person name="White J."/>
            <person name="O'Leary S."/>
            <person name="Kodira C."/>
            <person name="Zeng Q."/>
            <person name="Yandava C."/>
            <person name="Alvarado L."/>
            <person name="Longcore J."/>
            <person name="James T."/>
        </authorList>
    </citation>
    <scope>NUCLEOTIDE SEQUENCE [LARGE SCALE GENOMIC DNA]</scope>
    <source>
        <strain evidence="8 9">JEL423</strain>
    </source>
</reference>
<dbReference type="InterPro" id="IPR019805">
    <property type="entry name" value="Heat_shock_protein_90_CS"/>
</dbReference>
<feature type="binding site" evidence="5">
    <location>
        <begin position="150"/>
        <end position="151"/>
    </location>
    <ligand>
        <name>ATP</name>
        <dbReference type="ChEBI" id="CHEBI:30616"/>
    </ligand>
</feature>
<dbReference type="SUPFAM" id="SSF54211">
    <property type="entry name" value="Ribosomal protein S5 domain 2-like"/>
    <property type="match status" value="1"/>
</dbReference>
<protein>
    <submittedName>
        <fullName evidence="8">Uncharacterized protein</fullName>
    </submittedName>
</protein>
<feature type="binding site" evidence="5">
    <location>
        <position position="423"/>
    </location>
    <ligand>
        <name>ATP</name>
        <dbReference type="ChEBI" id="CHEBI:30616"/>
    </ligand>
</feature>
<feature type="region of interest" description="Disordered" evidence="6">
    <location>
        <begin position="276"/>
        <end position="299"/>
    </location>
</feature>
<dbReference type="PANTHER" id="PTHR11528">
    <property type="entry name" value="HEAT SHOCK PROTEIN 90 FAMILY MEMBER"/>
    <property type="match status" value="1"/>
</dbReference>
<reference evidence="8 9" key="2">
    <citation type="submission" date="2016-05" db="EMBL/GenBank/DDBJ databases">
        <title>Lineage-specific infection strategies underlie the spectrum of fungal disease in amphibians.</title>
        <authorList>
            <person name="Cuomo C.A."/>
            <person name="Farrer R.A."/>
            <person name="James T."/>
            <person name="Longcore J."/>
            <person name="Birren B."/>
        </authorList>
    </citation>
    <scope>NUCLEOTIDE SEQUENCE [LARGE SCALE GENOMIC DNA]</scope>
    <source>
        <strain evidence="8 9">JEL423</strain>
    </source>
</reference>
<dbReference type="PROSITE" id="PS00298">
    <property type="entry name" value="HSP90"/>
    <property type="match status" value="1"/>
</dbReference>
<evidence type="ECO:0000313" key="9">
    <source>
        <dbReference type="Proteomes" id="UP000077115"/>
    </source>
</evidence>
<proteinExistence type="inferred from homology"/>
<dbReference type="PIRSF" id="PIRSF002583">
    <property type="entry name" value="Hsp90"/>
    <property type="match status" value="1"/>
</dbReference>
<dbReference type="GO" id="GO:0140662">
    <property type="term" value="F:ATP-dependent protein folding chaperone"/>
    <property type="evidence" value="ECO:0007669"/>
    <property type="project" value="InterPro"/>
</dbReference>
<feature type="binding site" evidence="5">
    <location>
        <position position="84"/>
    </location>
    <ligand>
        <name>ATP</name>
        <dbReference type="ChEBI" id="CHEBI:30616"/>
    </ligand>
</feature>
<name>A0A177WHX1_BATDL</name>
<dbReference type="Pfam" id="PF13589">
    <property type="entry name" value="HATPase_c_3"/>
    <property type="match status" value="1"/>
</dbReference>
<feature type="binding site" evidence="5">
    <location>
        <position position="135"/>
    </location>
    <ligand>
        <name>ATP</name>
        <dbReference type="ChEBI" id="CHEBI:30616"/>
    </ligand>
</feature>
<dbReference type="eggNOG" id="KOG0020">
    <property type="taxonomic scope" value="Eukaryota"/>
</dbReference>
<feature type="binding site" evidence="5">
    <location>
        <begin position="171"/>
        <end position="176"/>
    </location>
    <ligand>
        <name>ATP</name>
        <dbReference type="ChEBI" id="CHEBI:30616"/>
    </ligand>
</feature>
<dbReference type="InterPro" id="IPR036890">
    <property type="entry name" value="HATPase_C_sf"/>
</dbReference>
<dbReference type="Gene3D" id="3.30.230.80">
    <property type="match status" value="1"/>
</dbReference>
<evidence type="ECO:0000256" key="1">
    <source>
        <dbReference type="ARBA" id="ARBA00008239"/>
    </source>
</evidence>
<dbReference type="Proteomes" id="UP000077115">
    <property type="component" value="Unassembled WGS sequence"/>
</dbReference>
<evidence type="ECO:0000256" key="5">
    <source>
        <dbReference type="PIRSR" id="PIRSR002583-1"/>
    </source>
</evidence>
<dbReference type="SUPFAM" id="SSF55874">
    <property type="entry name" value="ATPase domain of HSP90 chaperone/DNA topoisomerase II/histidine kinase"/>
    <property type="match status" value="1"/>
</dbReference>
<comment type="similarity">
    <text evidence="1">Belongs to the heat shock protein 90 family.</text>
</comment>
<dbReference type="STRING" id="403673.A0A177WHX1"/>
<feature type="chain" id="PRO_5008077588" evidence="7">
    <location>
        <begin position="19"/>
        <end position="771"/>
    </location>
</feature>
<evidence type="ECO:0000256" key="6">
    <source>
        <dbReference type="SAM" id="MobiDB-lite"/>
    </source>
</evidence>
<dbReference type="InterPro" id="IPR001404">
    <property type="entry name" value="Hsp90_fam"/>
</dbReference>
<dbReference type="InterPro" id="IPR020568">
    <property type="entry name" value="Ribosomal_Su5_D2-typ_SF"/>
</dbReference>
<dbReference type="OrthoDB" id="28737at2759"/>
<keyword evidence="2 5" id="KW-0547">Nucleotide-binding</keyword>
<dbReference type="HAMAP" id="MF_00505">
    <property type="entry name" value="HSP90"/>
    <property type="match status" value="1"/>
</dbReference>
<feature type="binding site" evidence="5">
    <location>
        <position position="143"/>
    </location>
    <ligand>
        <name>ATP</name>
        <dbReference type="ChEBI" id="CHEBI:30616"/>
    </ligand>
</feature>
<dbReference type="InterPro" id="IPR020575">
    <property type="entry name" value="Hsp90_N"/>
</dbReference>
<dbReference type="FunFam" id="3.30.565.10:FF:000005">
    <property type="entry name" value="Heat shock protein 90"/>
    <property type="match status" value="1"/>
</dbReference>
<dbReference type="Gene3D" id="3.30.565.10">
    <property type="entry name" value="Histidine kinase-like ATPase, C-terminal domain"/>
    <property type="match status" value="1"/>
</dbReference>
<dbReference type="EMBL" id="DS022302">
    <property type="protein sequence ID" value="OAJ38951.1"/>
    <property type="molecule type" value="Genomic_DNA"/>
</dbReference>
<feature type="compositionally biased region" description="Basic and acidic residues" evidence="6">
    <location>
        <begin position="283"/>
        <end position="293"/>
    </location>
</feature>
<sequence length="771" mass="87997">MLLSGVLYGILLLGQACASIYADTEMNGSILSDIPPGFTVPSTEEVAQFAVKGGEQFKFETEVNRMMSIIIKSLYKNKEVFLRELISNASDALNKIRFLSLTNQKEMQHNSDLKISIVADKKRKTLTITDTGIGMTKANLRENLGTIAKSGTSEFLLNIQKNGTNNGQIGQFGVGFYSVFLVADAVTVISKNNADDQYIWESTSEHDFKIVQDPRGNTLGRGTQIIIHLQSDAYEFLEDEKIKKLIRKHSQFIDFPIYMWTIRTIDKQVVENEAKLSNSQENTDEHEILDSSNKENGNTKTVSHRIADWELLNIHKPIWTRPASLVTEKEYGEFYKSFFRDTLPPLAYSHFKVEGDTDFKSIVFIPKNPPYKFLQPDEPQGKNIRLFVHRVFITDELSEFLPRWLSFVKAVVDSDDLPLSVSRETLSKHAVLKVIQKKVIAKAIELMIQLSKDPKEYKQFYKSYRLAIKFGLVESKGYYNKLVKLLRYESTTHELTSLQDYVLRMKKDQPQIYFITAGDVQTAKHSPFVEKLTARGYEVLYMTDPADEYLVQGDLKKFAGKPMQHIAKSGLLFGDENEFTTQREKLQLQKYQPLLDWLKLKLDSMVETVRISMQLTTSPSAVLANVHGLSPSEERLYAAQLGDRDDPFYQFSIAQKRILEINPNHPIIEGMLKKLNDGEEEAMSDVPYLLFEATAIGSGWEPRDTRKFMTSVEGTLRRFIGVDTAAESKVQIEPAQENDIPIAERIAMIKTDDFVDSDQIRDPYMDLYDEL</sequence>
<keyword evidence="3 5" id="KW-0067">ATP-binding</keyword>
<dbReference type="CDD" id="cd16927">
    <property type="entry name" value="HATPase_Hsp90-like"/>
    <property type="match status" value="1"/>
</dbReference>
<dbReference type="Gene3D" id="1.20.120.790">
    <property type="entry name" value="Heat shock protein 90, C-terminal domain"/>
    <property type="match status" value="1"/>
</dbReference>
<accession>A0A177WHX1</accession>
<dbReference type="GO" id="GO:0005524">
    <property type="term" value="F:ATP binding"/>
    <property type="evidence" value="ECO:0007669"/>
    <property type="project" value="UniProtKB-KW"/>
</dbReference>
<organism evidence="8 9">
    <name type="scientific">Batrachochytrium dendrobatidis (strain JEL423)</name>
    <dbReference type="NCBI Taxonomy" id="403673"/>
    <lineage>
        <taxon>Eukaryota</taxon>
        <taxon>Fungi</taxon>
        <taxon>Fungi incertae sedis</taxon>
        <taxon>Chytridiomycota</taxon>
        <taxon>Chytridiomycota incertae sedis</taxon>
        <taxon>Chytridiomycetes</taxon>
        <taxon>Rhizophydiales</taxon>
        <taxon>Rhizophydiales incertae sedis</taxon>
        <taxon>Batrachochytrium</taxon>
    </lineage>
</organism>
<evidence type="ECO:0000256" key="4">
    <source>
        <dbReference type="ARBA" id="ARBA00023186"/>
    </source>
</evidence>
<dbReference type="NCBIfam" id="NF003555">
    <property type="entry name" value="PRK05218.1"/>
    <property type="match status" value="1"/>
</dbReference>
<feature type="binding site" evidence="5">
    <location>
        <position position="149"/>
    </location>
    <ligand>
        <name>ATP</name>
        <dbReference type="ChEBI" id="CHEBI:30616"/>
    </ligand>
</feature>
<feature type="binding site" evidence="5">
    <location>
        <position position="223"/>
    </location>
    <ligand>
        <name>ATP</name>
        <dbReference type="ChEBI" id="CHEBI:30616"/>
    </ligand>
</feature>
<dbReference type="PRINTS" id="PR00775">
    <property type="entry name" value="HEATSHOCK90"/>
</dbReference>
<dbReference type="GO" id="GO:0016887">
    <property type="term" value="F:ATP hydrolysis activity"/>
    <property type="evidence" value="ECO:0007669"/>
    <property type="project" value="InterPro"/>
</dbReference>
<dbReference type="VEuPathDB" id="FungiDB:BDEG_22841"/>
<evidence type="ECO:0000313" key="8">
    <source>
        <dbReference type="EMBL" id="OAJ38951.1"/>
    </source>
</evidence>
<keyword evidence="7" id="KW-0732">Signal</keyword>